<name>A0ABY9PCK0_9GAMM</name>
<dbReference type="EMBL" id="CP133568">
    <property type="protein sequence ID" value="WMT04790.1"/>
    <property type="molecule type" value="Genomic_DNA"/>
</dbReference>
<dbReference type="CDD" id="cd04701">
    <property type="entry name" value="Asparaginase_2"/>
    <property type="match status" value="1"/>
</dbReference>
<evidence type="ECO:0000256" key="1">
    <source>
        <dbReference type="SAM" id="SignalP"/>
    </source>
</evidence>
<dbReference type="Proteomes" id="UP001229313">
    <property type="component" value="Chromosome"/>
</dbReference>
<dbReference type="SUPFAM" id="SSF56235">
    <property type="entry name" value="N-terminal nucleophile aminohydrolases (Ntn hydrolases)"/>
    <property type="match status" value="1"/>
</dbReference>
<evidence type="ECO:0000313" key="2">
    <source>
        <dbReference type="EMBL" id="WMT04790.1"/>
    </source>
</evidence>
<dbReference type="RefSeq" id="WP_309153023.1">
    <property type="nucleotide sequence ID" value="NZ_CP133568.1"/>
</dbReference>
<evidence type="ECO:0000313" key="3">
    <source>
        <dbReference type="Proteomes" id="UP001229313"/>
    </source>
</evidence>
<accession>A0ABY9PCK0</accession>
<dbReference type="PANTHER" id="PTHR10188">
    <property type="entry name" value="L-ASPARAGINASE"/>
    <property type="match status" value="1"/>
</dbReference>
<dbReference type="InterPro" id="IPR029055">
    <property type="entry name" value="Ntn_hydrolases_N"/>
</dbReference>
<dbReference type="Gene3D" id="3.60.20.30">
    <property type="entry name" value="(Glycosyl)asparaginase"/>
    <property type="match status" value="1"/>
</dbReference>
<dbReference type="Pfam" id="PF01112">
    <property type="entry name" value="Asparaginase_2"/>
    <property type="match status" value="1"/>
</dbReference>
<organism evidence="2 3">
    <name type="scientific">Lysobacter yananisis</name>
    <dbReference type="NCBI Taxonomy" id="1003114"/>
    <lineage>
        <taxon>Bacteria</taxon>
        <taxon>Pseudomonadati</taxon>
        <taxon>Pseudomonadota</taxon>
        <taxon>Gammaproteobacteria</taxon>
        <taxon>Lysobacterales</taxon>
        <taxon>Lysobacteraceae</taxon>
        <taxon>Lysobacter</taxon>
    </lineage>
</organism>
<proteinExistence type="predicted"/>
<dbReference type="PANTHER" id="PTHR10188:SF6">
    <property type="entry name" value="N(4)-(BETA-N-ACETYLGLUCOSAMINYL)-L-ASPARAGINASE"/>
    <property type="match status" value="1"/>
</dbReference>
<sequence length="358" mass="37095">MTNWLRRNLHLDLRGACCAALLGSVALAPAAWAADAAKPASPKPVLVIHGGAGVERAGLSEQDQKDARAALENALRAGHAALAAGKPALDAVTAAIVVLEDAPMFNAGRGAVFTHDGKNELDSAVMDGASGRAGAVAGVHRVKNPVTLARAVMEKSKHVMLVGDGAEVFAKEAGVTLVDPSYFRTEKRWQQLQKALKEEASGQAHEDIETAKHFGTVGAVALDAQGRLAAGTSTGGMTNKRYGRVGDSPIIGAGTYADARCAVSGTGWGEYYIRAVAAHEICARMRYAGQSVREAAEGVIDRDIPAAGGDGGAIVLGANGDFALPFNTEGMYRGWIGADGVPHVALFKDEKLAEPAVR</sequence>
<gene>
    <name evidence="2" type="ORF">RDV84_08110</name>
</gene>
<feature type="chain" id="PRO_5045741239" evidence="1">
    <location>
        <begin position="34"/>
        <end position="358"/>
    </location>
</feature>
<keyword evidence="3" id="KW-1185">Reference proteome</keyword>
<keyword evidence="1" id="KW-0732">Signal</keyword>
<protein>
    <submittedName>
        <fullName evidence="2">Isoaspartyl peptidase/L-asparaginase</fullName>
    </submittedName>
</protein>
<feature type="signal peptide" evidence="1">
    <location>
        <begin position="1"/>
        <end position="33"/>
    </location>
</feature>
<dbReference type="InterPro" id="IPR000246">
    <property type="entry name" value="Peptidase_T2"/>
</dbReference>
<reference evidence="2 3" key="1">
    <citation type="submission" date="2023-08" db="EMBL/GenBank/DDBJ databases">
        <title>The whole genome sequence of Lysobacter yananisis.</title>
        <authorList>
            <person name="Sun H."/>
        </authorList>
    </citation>
    <scope>NUCLEOTIDE SEQUENCE [LARGE SCALE GENOMIC DNA]</scope>
    <source>
        <strain evidence="2 3">SNNU513</strain>
    </source>
</reference>